<feature type="domain" description="Heme NO-binding" evidence="1">
    <location>
        <begin position="1"/>
        <end position="155"/>
    </location>
</feature>
<dbReference type="Proteomes" id="UP000783686">
    <property type="component" value="Unassembled WGS sequence"/>
</dbReference>
<accession>A0A811K132</accession>
<dbReference type="GO" id="GO:0004383">
    <property type="term" value="F:guanylate cyclase activity"/>
    <property type="evidence" value="ECO:0007669"/>
    <property type="project" value="TreeGrafter"/>
</dbReference>
<name>A0A811K132_9BILA</name>
<protein>
    <recommendedName>
        <fullName evidence="1">Heme NO-binding domain-containing protein</fullName>
    </recommendedName>
</protein>
<reference evidence="2" key="1">
    <citation type="submission" date="2020-09" db="EMBL/GenBank/DDBJ databases">
        <authorList>
            <person name="Kikuchi T."/>
        </authorList>
    </citation>
    <scope>NUCLEOTIDE SEQUENCE</scope>
    <source>
        <strain evidence="2">SH1</strain>
    </source>
</reference>
<dbReference type="GO" id="GO:0019934">
    <property type="term" value="P:cGMP-mediated signaling"/>
    <property type="evidence" value="ECO:0007669"/>
    <property type="project" value="TreeGrafter"/>
</dbReference>
<dbReference type="PANTHER" id="PTHR45655:SF13">
    <property type="entry name" value="SOLUBLE GUANYLATE CYCLASE GCY-32-RELATED"/>
    <property type="match status" value="1"/>
</dbReference>
<evidence type="ECO:0000313" key="2">
    <source>
        <dbReference type="EMBL" id="CAD5209580.1"/>
    </source>
</evidence>
<dbReference type="Gene3D" id="3.90.1520.10">
    <property type="entry name" value="H-NOX domain"/>
    <property type="match status" value="1"/>
</dbReference>
<dbReference type="Proteomes" id="UP000614601">
    <property type="component" value="Unassembled WGS sequence"/>
</dbReference>
<dbReference type="InterPro" id="IPR011644">
    <property type="entry name" value="Heme_NO-bd"/>
</dbReference>
<dbReference type="OrthoDB" id="6127067at2759"/>
<proteinExistence type="predicted"/>
<dbReference type="AlphaFoldDB" id="A0A811K132"/>
<dbReference type="PANTHER" id="PTHR45655">
    <property type="entry name" value="GUANYLATE CYCLASE SOLUBLE SUBUNIT BETA-2"/>
    <property type="match status" value="1"/>
</dbReference>
<dbReference type="EMBL" id="CAJFDH010000002">
    <property type="protein sequence ID" value="CAD5209580.1"/>
    <property type="molecule type" value="Genomic_DNA"/>
</dbReference>
<evidence type="ECO:0000259" key="1">
    <source>
        <dbReference type="Pfam" id="PF07700"/>
    </source>
</evidence>
<sequence>MIIRKYGEEAWDEAVINAHLEVGKEATINCYYSDESTNILIESVCHTTGLHHDMLWEEYGHFLVNYLMEIGWDEMLSCISPDLKGFIDNLDSLHYFIDHVVYKANLKGPSFRCEAEEDGSITLHYYSERSGLYPIVKGVLTEVAQQLYNQDIRINVSNRKQRIVQLPTGEKVEEHVIFSIRDAFKPTVPLQKTQSYRQDTNELEQVAEKNRAEVAPEPLLKINQLEFCHIAPYHFVIDKDSRLVQMGKELW</sequence>
<dbReference type="GO" id="GO:0008074">
    <property type="term" value="C:guanylate cyclase complex, soluble"/>
    <property type="evidence" value="ECO:0007669"/>
    <property type="project" value="TreeGrafter"/>
</dbReference>
<comment type="caution">
    <text evidence="2">The sequence shown here is derived from an EMBL/GenBank/DDBJ whole genome shotgun (WGS) entry which is preliminary data.</text>
</comment>
<keyword evidence="3" id="KW-1185">Reference proteome</keyword>
<dbReference type="GO" id="GO:0020037">
    <property type="term" value="F:heme binding"/>
    <property type="evidence" value="ECO:0007669"/>
    <property type="project" value="InterPro"/>
</dbReference>
<dbReference type="SUPFAM" id="SSF111126">
    <property type="entry name" value="Ligand-binding domain in the NO signalling and Golgi transport"/>
    <property type="match status" value="1"/>
</dbReference>
<evidence type="ECO:0000313" key="3">
    <source>
        <dbReference type="Proteomes" id="UP000614601"/>
    </source>
</evidence>
<dbReference type="GO" id="GO:0070482">
    <property type="term" value="P:response to oxygen levels"/>
    <property type="evidence" value="ECO:0007669"/>
    <property type="project" value="TreeGrafter"/>
</dbReference>
<dbReference type="InterPro" id="IPR024096">
    <property type="entry name" value="NO_sig/Golgi_transp_ligand-bd"/>
</dbReference>
<dbReference type="Pfam" id="PF07700">
    <property type="entry name" value="HNOB"/>
    <property type="match status" value="1"/>
</dbReference>
<gene>
    <name evidence="2" type="ORF">BOKJ2_LOCUS2758</name>
</gene>
<dbReference type="EMBL" id="CAJFCW020000002">
    <property type="protein sequence ID" value="CAG9089644.1"/>
    <property type="molecule type" value="Genomic_DNA"/>
</dbReference>
<dbReference type="InterPro" id="IPR038158">
    <property type="entry name" value="H-NOX_domain_sf"/>
</dbReference>
<organism evidence="2 3">
    <name type="scientific">Bursaphelenchus okinawaensis</name>
    <dbReference type="NCBI Taxonomy" id="465554"/>
    <lineage>
        <taxon>Eukaryota</taxon>
        <taxon>Metazoa</taxon>
        <taxon>Ecdysozoa</taxon>
        <taxon>Nematoda</taxon>
        <taxon>Chromadorea</taxon>
        <taxon>Rhabditida</taxon>
        <taxon>Tylenchina</taxon>
        <taxon>Tylenchomorpha</taxon>
        <taxon>Aphelenchoidea</taxon>
        <taxon>Aphelenchoididae</taxon>
        <taxon>Bursaphelenchus</taxon>
    </lineage>
</organism>